<organism evidence="6">
    <name type="scientific">candidate division TA06 bacterium ADurb.Bin417</name>
    <dbReference type="NCBI Taxonomy" id="1852828"/>
    <lineage>
        <taxon>Bacteria</taxon>
        <taxon>Bacteria division TA06</taxon>
    </lineage>
</organism>
<reference evidence="6" key="1">
    <citation type="submission" date="2017-02" db="EMBL/GenBank/DDBJ databases">
        <title>Delving into the versatile metabolic prowess of the omnipresent phylum Bacteroidetes.</title>
        <authorList>
            <person name="Nobu M.K."/>
            <person name="Mei R."/>
            <person name="Narihiro T."/>
            <person name="Kuroda K."/>
            <person name="Liu W.-T."/>
        </authorList>
    </citation>
    <scope>NUCLEOTIDE SEQUENCE</scope>
    <source>
        <strain evidence="6">ADurb.Bin417</strain>
    </source>
</reference>
<evidence type="ECO:0000256" key="3">
    <source>
        <dbReference type="ARBA" id="ARBA00043995"/>
    </source>
</evidence>
<dbReference type="InterPro" id="IPR051199">
    <property type="entry name" value="LPS_LOS_Heptosyltrfase"/>
</dbReference>
<dbReference type="EMBL" id="MWAK01000026">
    <property type="protein sequence ID" value="OPZ93395.1"/>
    <property type="molecule type" value="Genomic_DNA"/>
</dbReference>
<name>A0A1V5MJU0_UNCT6</name>
<dbReference type="EC" id="2.4.99.24" evidence="4"/>
<dbReference type="CDD" id="cd03789">
    <property type="entry name" value="GT9_LPS_heptosyltransferase"/>
    <property type="match status" value="1"/>
</dbReference>
<dbReference type="Proteomes" id="UP000485484">
    <property type="component" value="Unassembled WGS sequence"/>
</dbReference>
<evidence type="ECO:0000256" key="1">
    <source>
        <dbReference type="ARBA" id="ARBA00022676"/>
    </source>
</evidence>
<dbReference type="NCBIfam" id="TIGR02195">
    <property type="entry name" value="heptsyl_trn_II"/>
    <property type="match status" value="1"/>
</dbReference>
<comment type="catalytic activity">
    <reaction evidence="5">
        <text>an L-alpha-D-Hep-(1-&gt;5)-[alpha-Kdo-(2-&gt;4)]-alpha-Kdo-(2-&gt;6)-lipid A + ADP-L-glycero-beta-D-manno-heptose = an L-alpha-D-Hep-(1-&gt;3)-L-alpha-D-Hep-(1-&gt;5)-[alpha-Kdo-(2-&gt;4)]-alpha-Kdo-(2-&gt;6)-lipid A + ADP + H(+)</text>
        <dbReference type="Rhea" id="RHEA:74071"/>
        <dbReference type="ChEBI" id="CHEBI:15378"/>
        <dbReference type="ChEBI" id="CHEBI:61506"/>
        <dbReference type="ChEBI" id="CHEBI:193068"/>
        <dbReference type="ChEBI" id="CHEBI:193069"/>
        <dbReference type="ChEBI" id="CHEBI:456216"/>
        <dbReference type="EC" id="2.4.99.24"/>
    </reaction>
</comment>
<evidence type="ECO:0000256" key="5">
    <source>
        <dbReference type="ARBA" id="ARBA00047503"/>
    </source>
</evidence>
<dbReference type="GO" id="GO:0008713">
    <property type="term" value="F:ADP-heptose-lipopolysaccharide heptosyltransferase activity"/>
    <property type="evidence" value="ECO:0007669"/>
    <property type="project" value="UniProtKB-EC"/>
</dbReference>
<comment type="similarity">
    <text evidence="3">Belongs to the glycosyltransferase 9 family.</text>
</comment>
<protein>
    <recommendedName>
        <fullName evidence="4">lipopolysaccharide heptosyltransferase II</fullName>
        <ecNumber evidence="4">2.4.99.24</ecNumber>
    </recommendedName>
</protein>
<dbReference type="Gene3D" id="3.40.50.2000">
    <property type="entry name" value="Glycogen Phosphorylase B"/>
    <property type="match status" value="2"/>
</dbReference>
<dbReference type="PANTHER" id="PTHR30160">
    <property type="entry name" value="TETRAACYLDISACCHARIDE 4'-KINASE-RELATED"/>
    <property type="match status" value="1"/>
</dbReference>
<evidence type="ECO:0000256" key="4">
    <source>
        <dbReference type="ARBA" id="ARBA00044042"/>
    </source>
</evidence>
<dbReference type="GO" id="GO:0005829">
    <property type="term" value="C:cytosol"/>
    <property type="evidence" value="ECO:0007669"/>
    <property type="project" value="TreeGrafter"/>
</dbReference>
<dbReference type="GO" id="GO:0009244">
    <property type="term" value="P:lipopolysaccharide core region biosynthetic process"/>
    <property type="evidence" value="ECO:0007669"/>
    <property type="project" value="TreeGrafter"/>
</dbReference>
<dbReference type="Pfam" id="PF01075">
    <property type="entry name" value="Glyco_transf_9"/>
    <property type="match status" value="1"/>
</dbReference>
<comment type="caution">
    <text evidence="6">The sequence shown here is derived from an EMBL/GenBank/DDBJ whole genome shotgun (WGS) entry which is preliminary data.</text>
</comment>
<keyword evidence="1" id="KW-0328">Glycosyltransferase</keyword>
<dbReference type="InterPro" id="IPR011910">
    <property type="entry name" value="RfaF"/>
</dbReference>
<gene>
    <name evidence="6" type="primary">rfaF_1</name>
    <name evidence="6" type="ORF">BWY73_00338</name>
</gene>
<evidence type="ECO:0000313" key="6">
    <source>
        <dbReference type="EMBL" id="OPZ93395.1"/>
    </source>
</evidence>
<keyword evidence="2 6" id="KW-0808">Transferase</keyword>
<evidence type="ECO:0000256" key="2">
    <source>
        <dbReference type="ARBA" id="ARBA00022679"/>
    </source>
</evidence>
<dbReference type="AlphaFoldDB" id="A0A1V5MJU0"/>
<dbReference type="InterPro" id="IPR002201">
    <property type="entry name" value="Glyco_trans_9"/>
</dbReference>
<sequence>MVRRILVIKLGALGDLVLASAAFAALRKGFPTAELTLLTTPAYLPLMRACPHFAAIRLFDRDRPFLPEAFRLRRELAGGGFDLAVNLQNNFKAGLLARLTGAPVRAGFQKGLGLGLLNRPVRYAPAANALENLNRVLARAGAPAAAHLELYLRPETEAAGREKLSRAGWKGEPLIGLHPGSSREWPAKRWPANYWARLSSAIEKRGWRPLFLGDRAAAAETDRILAQTGTRALTLAGRTNLEELSALIKLCRAFVSNDSGPLFLAAAAGIRTIGLYGPTAGKRHAPPGVTVLEAGLECQPCYRRDCPRPRCLESIPPEAVLRRLSEPATAVSR</sequence>
<accession>A0A1V5MJU0</accession>
<dbReference type="SUPFAM" id="SSF53756">
    <property type="entry name" value="UDP-Glycosyltransferase/glycogen phosphorylase"/>
    <property type="match status" value="1"/>
</dbReference>
<proteinExistence type="inferred from homology"/>